<name>A0A9W8E3D0_9FUNG</name>
<evidence type="ECO:0000259" key="2">
    <source>
        <dbReference type="Pfam" id="PF17035"/>
    </source>
</evidence>
<dbReference type="Proteomes" id="UP001150925">
    <property type="component" value="Unassembled WGS sequence"/>
</dbReference>
<keyword evidence="4" id="KW-1185">Reference proteome</keyword>
<feature type="non-terminal residue" evidence="3">
    <location>
        <position position="1"/>
    </location>
</feature>
<dbReference type="AlphaFoldDB" id="A0A9W8E3D0"/>
<evidence type="ECO:0000256" key="1">
    <source>
        <dbReference type="SAM" id="MobiDB-lite"/>
    </source>
</evidence>
<feature type="region of interest" description="Disordered" evidence="1">
    <location>
        <begin position="92"/>
        <end position="113"/>
    </location>
</feature>
<dbReference type="InterPro" id="IPR027353">
    <property type="entry name" value="NET_dom"/>
</dbReference>
<dbReference type="EMBL" id="JANBPY010004029">
    <property type="protein sequence ID" value="KAJ1949398.1"/>
    <property type="molecule type" value="Genomic_DNA"/>
</dbReference>
<dbReference type="OrthoDB" id="1741717at2759"/>
<evidence type="ECO:0000313" key="4">
    <source>
        <dbReference type="Proteomes" id="UP001150925"/>
    </source>
</evidence>
<proteinExistence type="predicted"/>
<evidence type="ECO:0000313" key="3">
    <source>
        <dbReference type="EMBL" id="KAJ1949398.1"/>
    </source>
</evidence>
<dbReference type="InterPro" id="IPR038336">
    <property type="entry name" value="NET_sf"/>
</dbReference>
<sequence length="113" mass="12829">HPLPDTSTTIPTTERMISTTDKKWLRMNELARQLQSLPDEAVWEAVDLVKQHRSAMTYINESVSGEFHFDLFTLRDDTVEDLWELVQRYGSVEHPSTPATDPHHGVLANGSGQ</sequence>
<feature type="domain" description="NET" evidence="2">
    <location>
        <begin position="29"/>
        <end position="87"/>
    </location>
</feature>
<reference evidence="3" key="1">
    <citation type="submission" date="2022-07" db="EMBL/GenBank/DDBJ databases">
        <title>Phylogenomic reconstructions and comparative analyses of Kickxellomycotina fungi.</title>
        <authorList>
            <person name="Reynolds N.K."/>
            <person name="Stajich J.E."/>
            <person name="Barry K."/>
            <person name="Grigoriev I.V."/>
            <person name="Crous P."/>
            <person name="Smith M.E."/>
        </authorList>
    </citation>
    <scope>NUCLEOTIDE SEQUENCE</scope>
    <source>
        <strain evidence="3">RSA 1196</strain>
    </source>
</reference>
<protein>
    <submittedName>
        <fullName evidence="3">Transcription factor TFIIF complex subunit Tfg3</fullName>
    </submittedName>
</protein>
<gene>
    <name evidence="3" type="primary">tfg3_2</name>
    <name evidence="3" type="ORF">IWQ62_006741</name>
</gene>
<organism evidence="3 4">
    <name type="scientific">Dispira parvispora</name>
    <dbReference type="NCBI Taxonomy" id="1520584"/>
    <lineage>
        <taxon>Eukaryota</taxon>
        <taxon>Fungi</taxon>
        <taxon>Fungi incertae sedis</taxon>
        <taxon>Zoopagomycota</taxon>
        <taxon>Kickxellomycotina</taxon>
        <taxon>Dimargaritomycetes</taxon>
        <taxon>Dimargaritales</taxon>
        <taxon>Dimargaritaceae</taxon>
        <taxon>Dispira</taxon>
    </lineage>
</organism>
<comment type="caution">
    <text evidence="3">The sequence shown here is derived from an EMBL/GenBank/DDBJ whole genome shotgun (WGS) entry which is preliminary data.</text>
</comment>
<dbReference type="Pfam" id="PF17035">
    <property type="entry name" value="BET"/>
    <property type="match status" value="1"/>
</dbReference>
<dbReference type="Gene3D" id="1.20.1270.220">
    <property type="match status" value="1"/>
</dbReference>
<accession>A0A9W8E3D0</accession>